<keyword evidence="2" id="KW-1185">Reference proteome</keyword>
<proteinExistence type="predicted"/>
<protein>
    <submittedName>
        <fullName evidence="1">Uncharacterized protein</fullName>
    </submittedName>
</protein>
<accession>A0ABM7PIB3</accession>
<dbReference type="Proteomes" id="UP001320148">
    <property type="component" value="Chromosome"/>
</dbReference>
<name>A0ABM7PIB3_9BACT</name>
<organism evidence="1 2">
    <name type="scientific">Desulfoluna limicola</name>
    <dbReference type="NCBI Taxonomy" id="2810562"/>
    <lineage>
        <taxon>Bacteria</taxon>
        <taxon>Pseudomonadati</taxon>
        <taxon>Thermodesulfobacteriota</taxon>
        <taxon>Desulfobacteria</taxon>
        <taxon>Desulfobacterales</taxon>
        <taxon>Desulfolunaceae</taxon>
        <taxon>Desulfoluna</taxon>
    </lineage>
</organism>
<sequence length="64" mass="7368">MIINRGYFYFPYLLFIENAARLIRRHAPCFALKGNINLSDDYTCVTITSSLEHLNFILGDCHNG</sequence>
<dbReference type="EMBL" id="AP024488">
    <property type="protein sequence ID" value="BCS97112.1"/>
    <property type="molecule type" value="Genomic_DNA"/>
</dbReference>
<reference evidence="1 2" key="1">
    <citation type="submission" date="2021-02" db="EMBL/GenBank/DDBJ databases">
        <title>Complete genome of Desulfoluna sp. strain ASN36.</title>
        <authorList>
            <person name="Takahashi A."/>
            <person name="Kojima H."/>
            <person name="Fukui M."/>
        </authorList>
    </citation>
    <scope>NUCLEOTIDE SEQUENCE [LARGE SCALE GENOMIC DNA]</scope>
    <source>
        <strain evidence="1 2">ASN36</strain>
    </source>
</reference>
<evidence type="ECO:0000313" key="1">
    <source>
        <dbReference type="EMBL" id="BCS97112.1"/>
    </source>
</evidence>
<gene>
    <name evidence="1" type="ORF">DSLASN_27440</name>
</gene>
<evidence type="ECO:0000313" key="2">
    <source>
        <dbReference type="Proteomes" id="UP001320148"/>
    </source>
</evidence>